<evidence type="ECO:0000313" key="15">
    <source>
        <dbReference type="RefSeq" id="XP_022247719.1"/>
    </source>
</evidence>
<dbReference type="RefSeq" id="XP_022247731.1">
    <property type="nucleotide sequence ID" value="XM_022392023.1"/>
</dbReference>
<evidence type="ECO:0000313" key="11">
    <source>
        <dbReference type="Proteomes" id="UP000694941"/>
    </source>
</evidence>
<dbReference type="NCBIfam" id="TIGR03376">
    <property type="entry name" value="glycerol3P_DH"/>
    <property type="match status" value="1"/>
</dbReference>
<keyword evidence="5 7" id="KW-0520">NAD</keyword>
<dbReference type="RefSeq" id="XP_022247712.1">
    <property type="nucleotide sequence ID" value="XM_022392004.1"/>
</dbReference>
<organism evidence="11 17">
    <name type="scientific">Limulus polyphemus</name>
    <name type="common">Atlantic horseshoe crab</name>
    <dbReference type="NCBI Taxonomy" id="6850"/>
    <lineage>
        <taxon>Eukaryota</taxon>
        <taxon>Metazoa</taxon>
        <taxon>Ecdysozoa</taxon>
        <taxon>Arthropoda</taxon>
        <taxon>Chelicerata</taxon>
        <taxon>Merostomata</taxon>
        <taxon>Xiphosura</taxon>
        <taxon>Limulidae</taxon>
        <taxon>Limulus</taxon>
    </lineage>
</organism>
<proteinExistence type="inferred from homology"/>
<evidence type="ECO:0000256" key="1">
    <source>
        <dbReference type="ARBA" id="ARBA00005189"/>
    </source>
</evidence>
<evidence type="ECO:0000259" key="10">
    <source>
        <dbReference type="Pfam" id="PF07479"/>
    </source>
</evidence>
<dbReference type="SUPFAM" id="SSF51735">
    <property type="entry name" value="NAD(P)-binding Rossmann-fold domains"/>
    <property type="match status" value="1"/>
</dbReference>
<keyword evidence="11" id="KW-1185">Reference proteome</keyword>
<evidence type="ECO:0000256" key="7">
    <source>
        <dbReference type="RuleBase" id="RU000437"/>
    </source>
</evidence>
<evidence type="ECO:0000313" key="18">
    <source>
        <dbReference type="RefSeq" id="XP_022247731.1"/>
    </source>
</evidence>
<reference evidence="12 13" key="1">
    <citation type="submission" date="2025-05" db="UniProtKB">
        <authorList>
            <consortium name="RefSeq"/>
        </authorList>
    </citation>
    <scope>IDENTIFICATION</scope>
    <source>
        <tissue evidence="12 13">Muscle</tissue>
    </source>
</reference>
<dbReference type="PIRSF" id="PIRSF000114">
    <property type="entry name" value="Glycerol-3-P_dh"/>
    <property type="match status" value="1"/>
</dbReference>
<dbReference type="InterPro" id="IPR013328">
    <property type="entry name" value="6PGD_dom2"/>
</dbReference>
<dbReference type="InterPro" id="IPR036291">
    <property type="entry name" value="NAD(P)-bd_dom_sf"/>
</dbReference>
<evidence type="ECO:0000313" key="17">
    <source>
        <dbReference type="RefSeq" id="XP_022247727.1"/>
    </source>
</evidence>
<feature type="domain" description="Glycerol-3-phosphate dehydrogenase NAD-dependent N-terminal" evidence="9">
    <location>
        <begin position="53"/>
        <end position="221"/>
    </location>
</feature>
<comment type="similarity">
    <text evidence="3 7">Belongs to the NAD-dependent glycerol-3-phosphate dehydrogenase family.</text>
</comment>
<evidence type="ECO:0000313" key="19">
    <source>
        <dbReference type="RefSeq" id="XP_022247736.1"/>
    </source>
</evidence>
<dbReference type="InterPro" id="IPR006168">
    <property type="entry name" value="G3P_DH_NAD-dep"/>
</dbReference>
<dbReference type="Gene3D" id="1.10.1040.10">
    <property type="entry name" value="N-(1-d-carboxylethyl)-l-norvaline Dehydrogenase, domain 2"/>
    <property type="match status" value="1"/>
</dbReference>
<evidence type="ECO:0000256" key="8">
    <source>
        <dbReference type="RuleBase" id="RU361243"/>
    </source>
</evidence>
<gene>
    <name evidence="12 13 14 15 16 17 18 19" type="primary">LOC106464095</name>
</gene>
<dbReference type="InterPro" id="IPR017751">
    <property type="entry name" value="G3P_DH_NAD-dep_euk"/>
</dbReference>
<dbReference type="RefSeq" id="XP_022247736.1">
    <property type="nucleotide sequence ID" value="XM_022392028.1"/>
</dbReference>
<dbReference type="Pfam" id="PF07479">
    <property type="entry name" value="NAD_Gly3P_dh_C"/>
    <property type="match status" value="1"/>
</dbReference>
<protein>
    <recommendedName>
        <fullName evidence="8">Glycerol-3-phosphate dehydrogenase [NAD(+)]</fullName>
        <ecNumber evidence="8">1.1.1.8</ecNumber>
    </recommendedName>
</protein>
<sequence length="400" mass="44954">MAVCIKSIRSFSQAIRKSLHLGIRENTKLKNWGLKHEKTLLQSISNKKTKFYKLAVIGSGSWASAIARIVGHNARHNDLFDETVMMYVRQRIFKGEKLTDIINSQHENPCYLPGFKLPDNIFAVSDVVEAARNSDIIIFVMPHKFVKQTCTPLIGQIKPYSIGVSLIKSFDVDDSGEIRLVSDWLRKNLNIDVSVLMGANIAHEVAAEFLCEATLGTYDEQVGNILKQLFETDYFKVTMSTDLSTIELCGALKNIVALASGCVDGLGYGNNTKAAVIRLGLTEMIKFAQWFYPKAKLETFFQSCGVADLLTTCYGGRNRRLAEAFVRTRQKLNELEAEMLEGQKLQGPETADAVHRVLKKQNLEEHFPLFVVVNKIFTGQLPPTELITCVRHHPQFRNLV</sequence>
<dbReference type="PANTHER" id="PTHR11728:SF8">
    <property type="entry name" value="GLYCEROL-3-PHOSPHATE DEHYDROGENASE [NAD(+)]-RELATED"/>
    <property type="match status" value="1"/>
</dbReference>
<dbReference type="InterPro" id="IPR006109">
    <property type="entry name" value="G3P_DH_NAD-dep_C"/>
</dbReference>
<dbReference type="RefSeq" id="XP_022247719.1">
    <property type="nucleotide sequence ID" value="XM_022392011.1"/>
</dbReference>
<evidence type="ECO:0000256" key="4">
    <source>
        <dbReference type="ARBA" id="ARBA00023002"/>
    </source>
</evidence>
<evidence type="ECO:0000313" key="16">
    <source>
        <dbReference type="RefSeq" id="XP_022247724.1"/>
    </source>
</evidence>
<dbReference type="EC" id="1.1.1.8" evidence="8"/>
<dbReference type="InterPro" id="IPR011128">
    <property type="entry name" value="G3P_DH_NAD-dep_N"/>
</dbReference>
<evidence type="ECO:0000313" key="12">
    <source>
        <dbReference type="RefSeq" id="XP_013779663.1"/>
    </source>
</evidence>
<dbReference type="PANTHER" id="PTHR11728">
    <property type="entry name" value="GLYCEROL-3-PHOSPHATE DEHYDROGENASE"/>
    <property type="match status" value="1"/>
</dbReference>
<comment type="pathway">
    <text evidence="1">Lipid metabolism.</text>
</comment>
<evidence type="ECO:0000256" key="6">
    <source>
        <dbReference type="ARBA" id="ARBA00048683"/>
    </source>
</evidence>
<dbReference type="Proteomes" id="UP000694941">
    <property type="component" value="Unplaced"/>
</dbReference>
<keyword evidence="4 7" id="KW-0560">Oxidoreductase</keyword>
<evidence type="ECO:0000313" key="14">
    <source>
        <dbReference type="RefSeq" id="XP_022247712.1"/>
    </source>
</evidence>
<feature type="domain" description="Glycerol-3-phosphate dehydrogenase NAD-dependent C-terminal" evidence="10">
    <location>
        <begin position="242"/>
        <end position="387"/>
    </location>
</feature>
<dbReference type="Pfam" id="PF01210">
    <property type="entry name" value="NAD_Gly3P_dh_N"/>
    <property type="match status" value="1"/>
</dbReference>
<evidence type="ECO:0000256" key="5">
    <source>
        <dbReference type="ARBA" id="ARBA00023027"/>
    </source>
</evidence>
<dbReference type="RefSeq" id="XP_022247724.1">
    <property type="nucleotide sequence ID" value="XM_022392016.1"/>
</dbReference>
<comment type="catalytic activity">
    <reaction evidence="6 8">
        <text>sn-glycerol 3-phosphate + NAD(+) = dihydroxyacetone phosphate + NADH + H(+)</text>
        <dbReference type="Rhea" id="RHEA:11092"/>
        <dbReference type="ChEBI" id="CHEBI:15378"/>
        <dbReference type="ChEBI" id="CHEBI:57540"/>
        <dbReference type="ChEBI" id="CHEBI:57597"/>
        <dbReference type="ChEBI" id="CHEBI:57642"/>
        <dbReference type="ChEBI" id="CHEBI:57945"/>
        <dbReference type="EC" id="1.1.1.8"/>
    </reaction>
</comment>
<name>A0ABM1SVS1_LIMPO</name>
<evidence type="ECO:0000256" key="2">
    <source>
        <dbReference type="ARBA" id="ARBA00005192"/>
    </source>
</evidence>
<dbReference type="GeneID" id="106464095"/>
<dbReference type="Gene3D" id="3.40.50.720">
    <property type="entry name" value="NAD(P)-binding Rossmann-like Domain"/>
    <property type="match status" value="1"/>
</dbReference>
<dbReference type="RefSeq" id="XP_013779663.1">
    <property type="nucleotide sequence ID" value="XM_013924209.2"/>
</dbReference>
<dbReference type="PRINTS" id="PR00077">
    <property type="entry name" value="GPDHDRGNASE"/>
</dbReference>
<evidence type="ECO:0000259" key="9">
    <source>
        <dbReference type="Pfam" id="PF01210"/>
    </source>
</evidence>
<accession>A0ABM1SVS1</accession>
<comment type="pathway">
    <text evidence="2">Phospholipid metabolism; alpha-glycerophosphate cycle.</text>
</comment>
<dbReference type="RefSeq" id="XP_022247705.1">
    <property type="nucleotide sequence ID" value="XM_022391997.1"/>
</dbReference>
<evidence type="ECO:0000313" key="13">
    <source>
        <dbReference type="RefSeq" id="XP_022247705.1"/>
    </source>
</evidence>
<dbReference type="RefSeq" id="XP_022247727.1">
    <property type="nucleotide sequence ID" value="XM_022392019.1"/>
</dbReference>
<dbReference type="InterPro" id="IPR008927">
    <property type="entry name" value="6-PGluconate_DH-like_C_sf"/>
</dbReference>
<evidence type="ECO:0000256" key="3">
    <source>
        <dbReference type="ARBA" id="ARBA00011009"/>
    </source>
</evidence>
<dbReference type="SUPFAM" id="SSF48179">
    <property type="entry name" value="6-phosphogluconate dehydrogenase C-terminal domain-like"/>
    <property type="match status" value="1"/>
</dbReference>